<dbReference type="InterPro" id="IPR003439">
    <property type="entry name" value="ABC_transporter-like_ATP-bd"/>
</dbReference>
<dbReference type="InterPro" id="IPR017871">
    <property type="entry name" value="ABC_transporter-like_CS"/>
</dbReference>
<dbReference type="GO" id="GO:0016887">
    <property type="term" value="F:ATP hydrolysis activity"/>
    <property type="evidence" value="ECO:0007669"/>
    <property type="project" value="InterPro"/>
</dbReference>
<dbReference type="EMBL" id="CAEZXK010000076">
    <property type="protein sequence ID" value="CAB4696905.1"/>
    <property type="molecule type" value="Genomic_DNA"/>
</dbReference>
<evidence type="ECO:0000256" key="1">
    <source>
        <dbReference type="ARBA" id="ARBA00022741"/>
    </source>
</evidence>
<dbReference type="PROSITE" id="PS50893">
    <property type="entry name" value="ABC_TRANSPORTER_2"/>
    <property type="match status" value="1"/>
</dbReference>
<dbReference type="SUPFAM" id="SSF52540">
    <property type="entry name" value="P-loop containing nucleoside triphosphate hydrolases"/>
    <property type="match status" value="1"/>
</dbReference>
<evidence type="ECO:0000313" key="4">
    <source>
        <dbReference type="EMBL" id="CAB4696905.1"/>
    </source>
</evidence>
<feature type="domain" description="ABC transporter" evidence="3">
    <location>
        <begin position="110"/>
        <end position="336"/>
    </location>
</feature>
<sequence length="444" mass="49728">MVTHDRWFLDEVCTDTWEVHDGIIEPFEGGYAAYILQRAERDRSSAATETRRRNLMRKELAWLRRGAPARTAKPKFRIDAAEELIANEPEPRNRLELQKLATTRLGKDVIDVEHLSYSTPASEDRPSQHLLNDVTWRLGPGDRFGLVGVNGAGKTTLLRLIEGLLTPSSGRVKLGKTVKIATLSQEVKELEEFYGERIFTLIAREKTTFKAGGKEFSATQLIEQLGFTAAQLQTPIEDLSGGQKRRLQFLRLLFGEPNVLILDEPTNDLDTDMLAAMEDLLDSWPGTLIVVTHDRYLLERVTDMQYALLGDGNLRHLPNGVDEYLKLRALSLGASRGATEGRGGRADIGREVHPRTIERDQPSAVGSAVAPSGAERRELEKKLKGVERSLEKIAADETELHAKMAIHDQTDYDGLGKLAQAQAEMNAKREQFELEWLELTEKLG</sequence>
<keyword evidence="2" id="KW-0067">ATP-binding</keyword>
<dbReference type="InterPro" id="IPR051309">
    <property type="entry name" value="ABCF_ATPase"/>
</dbReference>
<dbReference type="PROSITE" id="PS00211">
    <property type="entry name" value="ABC_TRANSPORTER_1"/>
    <property type="match status" value="1"/>
</dbReference>
<keyword evidence="1" id="KW-0547">Nucleotide-binding</keyword>
<dbReference type="AlphaFoldDB" id="A0A6J6PJ86"/>
<dbReference type="Pfam" id="PF00005">
    <property type="entry name" value="ABC_tran"/>
    <property type="match status" value="1"/>
</dbReference>
<dbReference type="Gene3D" id="3.40.50.300">
    <property type="entry name" value="P-loop containing nucleotide triphosphate hydrolases"/>
    <property type="match status" value="2"/>
</dbReference>
<reference evidence="4" key="1">
    <citation type="submission" date="2020-05" db="EMBL/GenBank/DDBJ databases">
        <authorList>
            <person name="Chiriac C."/>
            <person name="Salcher M."/>
            <person name="Ghai R."/>
            <person name="Kavagutti S V."/>
        </authorList>
    </citation>
    <scope>NUCLEOTIDE SEQUENCE</scope>
</reference>
<dbReference type="GO" id="GO:0005524">
    <property type="term" value="F:ATP binding"/>
    <property type="evidence" value="ECO:0007669"/>
    <property type="project" value="UniProtKB-KW"/>
</dbReference>
<dbReference type="SMART" id="SM00382">
    <property type="entry name" value="AAA"/>
    <property type="match status" value="1"/>
</dbReference>
<protein>
    <submittedName>
        <fullName evidence="4">Unannotated protein</fullName>
    </submittedName>
</protein>
<dbReference type="CDD" id="cd03221">
    <property type="entry name" value="ABCF_EF-3"/>
    <property type="match status" value="1"/>
</dbReference>
<evidence type="ECO:0000256" key="2">
    <source>
        <dbReference type="ARBA" id="ARBA00022840"/>
    </source>
</evidence>
<proteinExistence type="predicted"/>
<gene>
    <name evidence="4" type="ORF">UFOPK2370_01294</name>
</gene>
<accession>A0A6J6PJ86</accession>
<name>A0A6J6PJ86_9ZZZZ</name>
<organism evidence="4">
    <name type="scientific">freshwater metagenome</name>
    <dbReference type="NCBI Taxonomy" id="449393"/>
    <lineage>
        <taxon>unclassified sequences</taxon>
        <taxon>metagenomes</taxon>
        <taxon>ecological metagenomes</taxon>
    </lineage>
</organism>
<dbReference type="PANTHER" id="PTHR42855">
    <property type="entry name" value="ABC TRANSPORTER ATP-BINDING SUBUNIT"/>
    <property type="match status" value="1"/>
</dbReference>
<dbReference type="InterPro" id="IPR003593">
    <property type="entry name" value="AAA+_ATPase"/>
</dbReference>
<evidence type="ECO:0000259" key="3">
    <source>
        <dbReference type="PROSITE" id="PS50893"/>
    </source>
</evidence>
<dbReference type="InterPro" id="IPR027417">
    <property type="entry name" value="P-loop_NTPase"/>
</dbReference>
<dbReference type="PANTHER" id="PTHR42855:SF1">
    <property type="entry name" value="ABC TRANSPORTER DOMAIN-CONTAINING PROTEIN"/>
    <property type="match status" value="1"/>
</dbReference>